<dbReference type="EMBL" id="CP117884">
    <property type="protein sequence ID" value="WDF81794.1"/>
    <property type="molecule type" value="Genomic_DNA"/>
</dbReference>
<feature type="transmembrane region" description="Helical" evidence="1">
    <location>
        <begin position="134"/>
        <end position="159"/>
    </location>
</feature>
<keyword evidence="1" id="KW-1133">Transmembrane helix</keyword>
<sequence length="249" mass="27903">MRFIERVFKGISFHWRDHLLTFGTAILFTLLGLFFQTNLMLENMASNSFSRRIDTFSNANVPAANSATTAVTHAHQVLQHVYSSGFWVTIFAFALMTGLIAWKQTRDRRDELAAYTIAGNHTADIASQNAIESLINFFAGFSVTSLVTMLQAGFFANLVSRFNREHFMSALTNTTGLHLTTLKAQLSQLFVHRVTDFNVHSLIFGRGAADYLLDSLGGYSLIFAFGCVLTLIIHYFSTYMAVNKLSRDL</sequence>
<keyword evidence="1" id="KW-0812">Transmembrane</keyword>
<evidence type="ECO:0008006" key="4">
    <source>
        <dbReference type="Google" id="ProtNLM"/>
    </source>
</evidence>
<dbReference type="RefSeq" id="WP_274258788.1">
    <property type="nucleotide sequence ID" value="NZ_CP117884.1"/>
</dbReference>
<gene>
    <name evidence="2" type="ORF">PQ472_07630</name>
</gene>
<feature type="transmembrane region" description="Helical" evidence="1">
    <location>
        <begin position="20"/>
        <end position="41"/>
    </location>
</feature>
<evidence type="ECO:0000313" key="2">
    <source>
        <dbReference type="EMBL" id="WDF81794.1"/>
    </source>
</evidence>
<accession>A0ABY7WNN2</accession>
<dbReference type="Proteomes" id="UP001220377">
    <property type="component" value="Chromosome"/>
</dbReference>
<evidence type="ECO:0000256" key="1">
    <source>
        <dbReference type="SAM" id="Phobius"/>
    </source>
</evidence>
<keyword evidence="1" id="KW-0472">Membrane</keyword>
<reference evidence="2 3" key="1">
    <citation type="submission" date="2023-02" db="EMBL/GenBank/DDBJ databases">
        <title>Genome sequence of Lacticaseibacillus sp. KACC 23028.</title>
        <authorList>
            <person name="Kim S."/>
            <person name="Heo J."/>
            <person name="Kwon S.-W."/>
        </authorList>
    </citation>
    <scope>NUCLEOTIDE SEQUENCE [LARGE SCALE GENOMIC DNA]</scope>
    <source>
        <strain evidence="2 3">KACC 23028</strain>
    </source>
</reference>
<organism evidence="2 3">
    <name type="scientific">Lacticaseibacillus pabuli</name>
    <dbReference type="NCBI Taxonomy" id="3025672"/>
    <lineage>
        <taxon>Bacteria</taxon>
        <taxon>Bacillati</taxon>
        <taxon>Bacillota</taxon>
        <taxon>Bacilli</taxon>
        <taxon>Lactobacillales</taxon>
        <taxon>Lactobacillaceae</taxon>
        <taxon>Lacticaseibacillus</taxon>
    </lineage>
</organism>
<keyword evidence="3" id="KW-1185">Reference proteome</keyword>
<feature type="transmembrane region" description="Helical" evidence="1">
    <location>
        <begin position="84"/>
        <end position="102"/>
    </location>
</feature>
<evidence type="ECO:0000313" key="3">
    <source>
        <dbReference type="Proteomes" id="UP001220377"/>
    </source>
</evidence>
<proteinExistence type="predicted"/>
<feature type="transmembrane region" description="Helical" evidence="1">
    <location>
        <begin position="221"/>
        <end position="242"/>
    </location>
</feature>
<protein>
    <recommendedName>
        <fullName evidence="4">DUF599 domain-containing protein</fullName>
    </recommendedName>
</protein>
<name>A0ABY7WNN2_9LACO</name>